<dbReference type="InterPro" id="IPR008927">
    <property type="entry name" value="6-PGluconate_DH-like_C_sf"/>
</dbReference>
<dbReference type="AlphaFoldDB" id="A0A1G7V1W0"/>
<dbReference type="GO" id="GO:0050661">
    <property type="term" value="F:NADP binding"/>
    <property type="evidence" value="ECO:0007669"/>
    <property type="project" value="InterPro"/>
</dbReference>
<dbReference type="InterPro" id="IPR013328">
    <property type="entry name" value="6PGD_dom2"/>
</dbReference>
<dbReference type="PANTHER" id="PTHR43060:SF3">
    <property type="entry name" value="2-HYDROXY-3-OXOPROPIONATE REDUCTASE"/>
    <property type="match status" value="1"/>
</dbReference>
<keyword evidence="7" id="KW-1185">Reference proteome</keyword>
<dbReference type="Gene3D" id="3.40.50.720">
    <property type="entry name" value="NAD(P)-binding Rossmann-like Domain"/>
    <property type="match status" value="1"/>
</dbReference>
<evidence type="ECO:0000256" key="3">
    <source>
        <dbReference type="PIRSR" id="PIRSR000103-1"/>
    </source>
</evidence>
<protein>
    <submittedName>
        <fullName evidence="6">2-hydroxy-3-oxopropionate reductase</fullName>
    </submittedName>
</protein>
<evidence type="ECO:0000256" key="1">
    <source>
        <dbReference type="ARBA" id="ARBA00023002"/>
    </source>
</evidence>
<feature type="active site" evidence="3">
    <location>
        <position position="172"/>
    </location>
</feature>
<dbReference type="STRING" id="83767.SAMN05660652_00064"/>
<dbReference type="OrthoDB" id="9777604at2"/>
<evidence type="ECO:0000259" key="4">
    <source>
        <dbReference type="Pfam" id="PF03446"/>
    </source>
</evidence>
<dbReference type="GO" id="GO:0046487">
    <property type="term" value="P:glyoxylate metabolic process"/>
    <property type="evidence" value="ECO:0007669"/>
    <property type="project" value="InterPro"/>
</dbReference>
<dbReference type="InterPro" id="IPR006398">
    <property type="entry name" value="Tartro_sem_red"/>
</dbReference>
<dbReference type="SUPFAM" id="SSF48179">
    <property type="entry name" value="6-phosphogluconate dehydrogenase C-terminal domain-like"/>
    <property type="match status" value="1"/>
</dbReference>
<dbReference type="Pfam" id="PF03446">
    <property type="entry name" value="NAD_binding_2"/>
    <property type="match status" value="1"/>
</dbReference>
<dbReference type="PIRSF" id="PIRSF000103">
    <property type="entry name" value="HIBADH"/>
    <property type="match status" value="1"/>
</dbReference>
<evidence type="ECO:0000259" key="5">
    <source>
        <dbReference type="Pfam" id="PF14833"/>
    </source>
</evidence>
<name>A0A1G7V1W0_9RHOO</name>
<dbReference type="Proteomes" id="UP000198607">
    <property type="component" value="Unassembled WGS sequence"/>
</dbReference>
<feature type="domain" description="3-hydroxyisobutyrate dehydrogenase-like NAD-binding" evidence="5">
    <location>
        <begin position="166"/>
        <end position="286"/>
    </location>
</feature>
<proteinExistence type="predicted"/>
<dbReference type="Gene3D" id="1.10.1040.10">
    <property type="entry name" value="N-(1-d-carboxylethyl)-l-norvaline Dehydrogenase, domain 2"/>
    <property type="match status" value="1"/>
</dbReference>
<dbReference type="GO" id="GO:0051287">
    <property type="term" value="F:NAD binding"/>
    <property type="evidence" value="ECO:0007669"/>
    <property type="project" value="InterPro"/>
</dbReference>
<dbReference type="InterPro" id="IPR015815">
    <property type="entry name" value="HIBADH-related"/>
</dbReference>
<accession>A0A1G7V1W0</accession>
<dbReference type="InterPro" id="IPR029154">
    <property type="entry name" value="HIBADH-like_NADP-bd"/>
</dbReference>
<dbReference type="FunFam" id="3.40.50.720:FF:000071">
    <property type="entry name" value="2-hydroxy-3-oxopropionate reductase"/>
    <property type="match status" value="1"/>
</dbReference>
<dbReference type="Pfam" id="PF14833">
    <property type="entry name" value="NAD_binding_11"/>
    <property type="match status" value="1"/>
</dbReference>
<dbReference type="EMBL" id="FNCY01000001">
    <property type="protein sequence ID" value="SDG53707.1"/>
    <property type="molecule type" value="Genomic_DNA"/>
</dbReference>
<organism evidence="6 7">
    <name type="scientific">Propionivibrio dicarboxylicus</name>
    <dbReference type="NCBI Taxonomy" id="83767"/>
    <lineage>
        <taxon>Bacteria</taxon>
        <taxon>Pseudomonadati</taxon>
        <taxon>Pseudomonadota</taxon>
        <taxon>Betaproteobacteria</taxon>
        <taxon>Rhodocyclales</taxon>
        <taxon>Rhodocyclaceae</taxon>
        <taxon>Propionivibrio</taxon>
    </lineage>
</organism>
<evidence type="ECO:0000313" key="7">
    <source>
        <dbReference type="Proteomes" id="UP000198607"/>
    </source>
</evidence>
<sequence>MSKKIGFIGLGIMGKPMSKNLLKAGYDLTVCDINTAAVAEVVALGAKSAATPKDVAAQTDIVITMLPNSPQVKTVVLGANGVAEGAKPGTIVVDMSSIAPQAAQEVAQALAAKGVKMIDAPVSGGEPKAIDATLSIMVGGDAAVFAECEPILKCMGASVVLVGDVGAGNVTKLANQIVVALNIAAVSEAFVLATKAGVDPEAVFNAIKGGLAGSTVMNAKVPMMLDGNFKPGFRIELHIKDLQNALDTAHALNVATPLTANVMETLQALKCDDMGACDHSAIVRFYEKLAKTEVRRKA</sequence>
<feature type="domain" description="6-phosphogluconate dehydrogenase NADP-binding" evidence="4">
    <location>
        <begin position="4"/>
        <end position="163"/>
    </location>
</feature>
<dbReference type="SUPFAM" id="SSF51735">
    <property type="entry name" value="NAD(P)-binding Rossmann-fold domains"/>
    <property type="match status" value="1"/>
</dbReference>
<dbReference type="GO" id="GO:0008679">
    <property type="term" value="F:2-hydroxy-3-oxopropionate reductase activity"/>
    <property type="evidence" value="ECO:0007669"/>
    <property type="project" value="InterPro"/>
</dbReference>
<reference evidence="6 7" key="1">
    <citation type="submission" date="2016-10" db="EMBL/GenBank/DDBJ databases">
        <authorList>
            <person name="de Groot N.N."/>
        </authorList>
    </citation>
    <scope>NUCLEOTIDE SEQUENCE [LARGE SCALE GENOMIC DNA]</scope>
    <source>
        <strain evidence="6 7">DSM 5885</strain>
    </source>
</reference>
<evidence type="ECO:0000313" key="6">
    <source>
        <dbReference type="EMBL" id="SDG53707.1"/>
    </source>
</evidence>
<dbReference type="InterPro" id="IPR002204">
    <property type="entry name" value="3-OH-isobutyrate_DH-rel_CS"/>
</dbReference>
<dbReference type="PANTHER" id="PTHR43060">
    <property type="entry name" value="3-HYDROXYISOBUTYRATE DEHYDROGENASE-LIKE 1, MITOCHONDRIAL-RELATED"/>
    <property type="match status" value="1"/>
</dbReference>
<keyword evidence="2" id="KW-0520">NAD</keyword>
<dbReference type="NCBIfam" id="TIGR01505">
    <property type="entry name" value="tartro_sem_red"/>
    <property type="match status" value="1"/>
</dbReference>
<keyword evidence="1" id="KW-0560">Oxidoreductase</keyword>
<gene>
    <name evidence="6" type="ORF">SAMN05660652_00064</name>
</gene>
<dbReference type="PROSITE" id="PS00895">
    <property type="entry name" value="3_HYDROXYISOBUT_DH"/>
    <property type="match status" value="1"/>
</dbReference>
<dbReference type="GO" id="GO:0046395">
    <property type="term" value="P:carboxylic acid catabolic process"/>
    <property type="evidence" value="ECO:0007669"/>
    <property type="project" value="UniProtKB-ARBA"/>
</dbReference>
<dbReference type="NCBIfam" id="NF008592">
    <property type="entry name" value="PRK11559.1"/>
    <property type="match status" value="1"/>
</dbReference>
<dbReference type="InterPro" id="IPR036291">
    <property type="entry name" value="NAD(P)-bd_dom_sf"/>
</dbReference>
<dbReference type="InterPro" id="IPR006115">
    <property type="entry name" value="6PGDH_NADP-bd"/>
</dbReference>
<evidence type="ECO:0000256" key="2">
    <source>
        <dbReference type="ARBA" id="ARBA00023027"/>
    </source>
</evidence>